<keyword evidence="2 6" id="KW-0349">Heme</keyword>
<dbReference type="InterPro" id="IPR009056">
    <property type="entry name" value="Cyt_c-like_dom"/>
</dbReference>
<reference evidence="9 10" key="1">
    <citation type="submission" date="2017-06" db="EMBL/GenBank/DDBJ databases">
        <authorList>
            <person name="Kim H.J."/>
            <person name="Triplett B.A."/>
        </authorList>
    </citation>
    <scope>NUCLEOTIDE SEQUENCE [LARGE SCALE GENOMIC DNA]</scope>
    <source>
        <strain evidence="9 10">U15</strain>
    </source>
</reference>
<keyword evidence="4" id="KW-0249">Electron transport</keyword>
<evidence type="ECO:0000313" key="9">
    <source>
        <dbReference type="EMBL" id="SNS55885.1"/>
    </source>
</evidence>
<evidence type="ECO:0000256" key="7">
    <source>
        <dbReference type="SAM" id="SignalP"/>
    </source>
</evidence>
<proteinExistence type="predicted"/>
<dbReference type="GO" id="GO:0009055">
    <property type="term" value="F:electron transfer activity"/>
    <property type="evidence" value="ECO:0007669"/>
    <property type="project" value="InterPro"/>
</dbReference>
<dbReference type="PROSITE" id="PS51007">
    <property type="entry name" value="CYTC"/>
    <property type="match status" value="1"/>
</dbReference>
<evidence type="ECO:0000256" key="5">
    <source>
        <dbReference type="ARBA" id="ARBA00023004"/>
    </source>
</evidence>
<feature type="signal peptide" evidence="7">
    <location>
        <begin position="1"/>
        <end position="23"/>
    </location>
</feature>
<dbReference type="Proteomes" id="UP000198284">
    <property type="component" value="Unassembled WGS sequence"/>
</dbReference>
<dbReference type="PANTHER" id="PTHR33751:SF9">
    <property type="entry name" value="CYTOCHROME C4"/>
    <property type="match status" value="1"/>
</dbReference>
<dbReference type="AlphaFoldDB" id="A0A239FGK6"/>
<keyword evidence="5 6" id="KW-0408">Iron</keyword>
<evidence type="ECO:0000256" key="4">
    <source>
        <dbReference type="ARBA" id="ARBA00022982"/>
    </source>
</evidence>
<feature type="domain" description="Cytochrome c" evidence="8">
    <location>
        <begin position="25"/>
        <end position="103"/>
    </location>
</feature>
<dbReference type="InterPro" id="IPR050597">
    <property type="entry name" value="Cytochrome_c_Oxidase_Subunit"/>
</dbReference>
<accession>A0A239FGK6</accession>
<feature type="chain" id="PRO_5013258006" evidence="7">
    <location>
        <begin position="24"/>
        <end position="107"/>
    </location>
</feature>
<evidence type="ECO:0000313" key="10">
    <source>
        <dbReference type="Proteomes" id="UP000198284"/>
    </source>
</evidence>
<dbReference type="GO" id="GO:0020037">
    <property type="term" value="F:heme binding"/>
    <property type="evidence" value="ECO:0007669"/>
    <property type="project" value="InterPro"/>
</dbReference>
<keyword evidence="3 6" id="KW-0479">Metal-binding</keyword>
<dbReference type="RefSeq" id="WP_089398821.1">
    <property type="nucleotide sequence ID" value="NZ_FZOT01000003.1"/>
</dbReference>
<evidence type="ECO:0000259" key="8">
    <source>
        <dbReference type="PROSITE" id="PS51007"/>
    </source>
</evidence>
<dbReference type="SUPFAM" id="SSF46626">
    <property type="entry name" value="Cytochrome c"/>
    <property type="match status" value="1"/>
</dbReference>
<dbReference type="GO" id="GO:0046872">
    <property type="term" value="F:metal ion binding"/>
    <property type="evidence" value="ECO:0007669"/>
    <property type="project" value="UniProtKB-KW"/>
</dbReference>
<name>A0A239FGK6_9BURK</name>
<evidence type="ECO:0000256" key="2">
    <source>
        <dbReference type="ARBA" id="ARBA00022617"/>
    </source>
</evidence>
<protein>
    <submittedName>
        <fullName evidence="9">Cytochrome c553</fullName>
    </submittedName>
</protein>
<evidence type="ECO:0000256" key="6">
    <source>
        <dbReference type="PROSITE-ProRule" id="PRU00433"/>
    </source>
</evidence>
<evidence type="ECO:0000256" key="1">
    <source>
        <dbReference type="ARBA" id="ARBA00022448"/>
    </source>
</evidence>
<organism evidence="9 10">
    <name type="scientific">Noviherbaspirillum humi</name>
    <dbReference type="NCBI Taxonomy" id="1688639"/>
    <lineage>
        <taxon>Bacteria</taxon>
        <taxon>Pseudomonadati</taxon>
        <taxon>Pseudomonadota</taxon>
        <taxon>Betaproteobacteria</taxon>
        <taxon>Burkholderiales</taxon>
        <taxon>Oxalobacteraceae</taxon>
        <taxon>Noviherbaspirillum</taxon>
    </lineage>
</organism>
<gene>
    <name evidence="9" type="ORF">SAMN06265795_103345</name>
</gene>
<evidence type="ECO:0000256" key="3">
    <source>
        <dbReference type="ARBA" id="ARBA00022723"/>
    </source>
</evidence>
<dbReference type="EMBL" id="FZOT01000003">
    <property type="protein sequence ID" value="SNS55885.1"/>
    <property type="molecule type" value="Genomic_DNA"/>
</dbReference>
<dbReference type="InterPro" id="IPR036909">
    <property type="entry name" value="Cyt_c-like_dom_sf"/>
</dbReference>
<keyword evidence="7" id="KW-0732">Signal</keyword>
<dbReference type="PANTHER" id="PTHR33751">
    <property type="entry name" value="CBB3-TYPE CYTOCHROME C OXIDASE SUBUNIT FIXP"/>
    <property type="match status" value="1"/>
</dbReference>
<keyword evidence="1" id="KW-0813">Transport</keyword>
<keyword evidence="10" id="KW-1185">Reference proteome</keyword>
<dbReference type="Pfam" id="PF13442">
    <property type="entry name" value="Cytochrome_CBB3"/>
    <property type="match status" value="1"/>
</dbReference>
<sequence>MRLNRLPTAFAFFVLAATAPLQAAENAGNGQRLAATCAGCHGTAGITRGDVLPPLAGQSKAALIASMKAFQSGQRPASIMHQIAKGYSDEQIEAMAGYFASQRTNAK</sequence>
<dbReference type="OrthoDB" id="8526831at2"/>
<dbReference type="Gene3D" id="1.10.760.10">
    <property type="entry name" value="Cytochrome c-like domain"/>
    <property type="match status" value="1"/>
</dbReference>